<keyword evidence="2" id="KW-1185">Reference proteome</keyword>
<proteinExistence type="predicted"/>
<gene>
    <name evidence="3" type="primary">LOC108628937</name>
</gene>
<keyword evidence="1" id="KW-0732">Signal</keyword>
<name>A0AAJ7J7F8_9HYME</name>
<evidence type="ECO:0000313" key="3">
    <source>
        <dbReference type="RefSeq" id="XP_017886660.1"/>
    </source>
</evidence>
<sequence length="126" mass="14522">MQPSCTKAILSLLVVATCTCAPSKDDPPCDCDYCNDKTQDDDTIKDEENSTLKSQLYKEDRDGDGDRTICARDRDFDDRTFPSVCHMFCYNRCLIMRHSTVTENDEKKYVAIAYRTNFYKLRDGEC</sequence>
<accession>A0AAJ7J7F8</accession>
<feature type="signal peptide" evidence="1">
    <location>
        <begin position="1"/>
        <end position="20"/>
    </location>
</feature>
<reference evidence="3" key="1">
    <citation type="submission" date="2025-08" db="UniProtKB">
        <authorList>
            <consortium name="RefSeq"/>
        </authorList>
    </citation>
    <scope>IDENTIFICATION</scope>
    <source>
        <tissue evidence="3">Whole body</tissue>
    </source>
</reference>
<dbReference type="KEGG" id="ccal:108628937"/>
<evidence type="ECO:0000313" key="2">
    <source>
        <dbReference type="Proteomes" id="UP000694925"/>
    </source>
</evidence>
<dbReference type="Proteomes" id="UP000694925">
    <property type="component" value="Unplaced"/>
</dbReference>
<dbReference type="RefSeq" id="XP_017886660.1">
    <property type="nucleotide sequence ID" value="XM_018031171.2"/>
</dbReference>
<organism evidence="2 3">
    <name type="scientific">Ceratina calcarata</name>
    <dbReference type="NCBI Taxonomy" id="156304"/>
    <lineage>
        <taxon>Eukaryota</taxon>
        <taxon>Metazoa</taxon>
        <taxon>Ecdysozoa</taxon>
        <taxon>Arthropoda</taxon>
        <taxon>Hexapoda</taxon>
        <taxon>Insecta</taxon>
        <taxon>Pterygota</taxon>
        <taxon>Neoptera</taxon>
        <taxon>Endopterygota</taxon>
        <taxon>Hymenoptera</taxon>
        <taxon>Apocrita</taxon>
        <taxon>Aculeata</taxon>
        <taxon>Apoidea</taxon>
        <taxon>Anthophila</taxon>
        <taxon>Apidae</taxon>
        <taxon>Ceratina</taxon>
        <taxon>Zadontomerus</taxon>
    </lineage>
</organism>
<evidence type="ECO:0000256" key="1">
    <source>
        <dbReference type="SAM" id="SignalP"/>
    </source>
</evidence>
<dbReference type="GeneID" id="108628937"/>
<feature type="chain" id="PRO_5042460640" evidence="1">
    <location>
        <begin position="21"/>
        <end position="126"/>
    </location>
</feature>
<protein>
    <submittedName>
        <fullName evidence="3">Uncharacterized protein LOC108628937</fullName>
    </submittedName>
</protein>
<dbReference type="AlphaFoldDB" id="A0AAJ7J7F8"/>